<sequence>MTGVGLDGLPMADVLAMLDLDTQGWAIARAVREDGRIVDFELVFLNQAGAQILGGAPASDMIGRRYRELWPETVTEDTLPTYVRVVEERVPAVRTVYYDKQSIAGHFTFRIMPCGDGFAACFLDVSQLTLRSTAEAGVRLYDVLDAAFDGFVLLRAVPGPGGIPSDFVCEYLNQVGAKLTGLDAEAVIGRRVSEITPGPLGTSMLARYRQVVTTGTSWRDQATDGNGQVWDIKITRMDLDFVAVSYRDITEQVLQRDRIARSEASAVEAAERTAALQTVTAALAAASTPAEVYAAMGSVVRPSAGGQGLVVLLRDEARLVLRYHAGYEPAIVERLADIPVHHDYPAAEVARTGRARFISELEEFVAAQPDPEQAIGSGGRRSWAFLPLAAAGRVLGSMVIGYRDPHPFSEAEKDTLRAFSGLCAQALQRALLFEAQRSIAADLQRALLPAALPNLRGARHAVRYLPWTHGADVGGDWYDVIQLGPDAVAVVIGDVAGHSPNAAATMGQLRNALRAYAAEGHSPTGVLERVNHLLLRVEPDAMATCCYLELHLAEGTGTAVLAGHPPPVMRADGAAAPMRLRSGPPLGVRRDATYLDTSFLLPPGCNLLLYTDGLVEDRRYDIDQGLADLCDAVAAAPLSDPDALLDHVLAADVGPYPRSDDVAILSLSVDAGPVRDVRSAQRRFGGDAASAPAARRFAADILKAWGEGALIDNACLLLGEVITNAVQHTVGDVGVRLVLGPRQLRVEVRDRSDRQPDKRAVGAESETGRGLHIVEVLATDWGFEPRTGGGKVVWFALERQFGQ</sequence>
<dbReference type="EC" id="3.1.3.16" evidence="1"/>
<keyword evidence="4" id="KW-0479">Metal-binding</keyword>
<gene>
    <name evidence="18" type="ORF">Val02_58150</name>
</gene>
<dbReference type="InterPro" id="IPR029016">
    <property type="entry name" value="GAF-like_dom_sf"/>
</dbReference>
<organism evidence="18 19">
    <name type="scientific">Virgisporangium aliadipatigenens</name>
    <dbReference type="NCBI Taxonomy" id="741659"/>
    <lineage>
        <taxon>Bacteria</taxon>
        <taxon>Bacillati</taxon>
        <taxon>Actinomycetota</taxon>
        <taxon>Actinomycetes</taxon>
        <taxon>Micromonosporales</taxon>
        <taxon>Micromonosporaceae</taxon>
        <taxon>Virgisporangium</taxon>
    </lineage>
</organism>
<name>A0A8J3YNQ9_9ACTN</name>
<evidence type="ECO:0000256" key="12">
    <source>
        <dbReference type="ARBA" id="ARBA00047761"/>
    </source>
</evidence>
<feature type="domain" description="GAF" evidence="16">
    <location>
        <begin position="271"/>
        <end position="437"/>
    </location>
</feature>
<keyword evidence="9" id="KW-0460">Magnesium</keyword>
<dbReference type="RefSeq" id="WP_203902397.1">
    <property type="nucleotide sequence ID" value="NZ_BOPF01000023.1"/>
</dbReference>
<dbReference type="CDD" id="cd16936">
    <property type="entry name" value="HATPase_RsbW-like"/>
    <property type="match status" value="1"/>
</dbReference>
<accession>A0A8J3YNQ9</accession>
<dbReference type="Pfam" id="PF08448">
    <property type="entry name" value="PAS_4"/>
    <property type="match status" value="2"/>
</dbReference>
<dbReference type="GO" id="GO:0046872">
    <property type="term" value="F:metal ion binding"/>
    <property type="evidence" value="ECO:0007669"/>
    <property type="project" value="UniProtKB-KW"/>
</dbReference>
<dbReference type="Pfam" id="PF07228">
    <property type="entry name" value="SpoIIE"/>
    <property type="match status" value="1"/>
</dbReference>
<dbReference type="SMART" id="SM00331">
    <property type="entry name" value="PP2C_SIG"/>
    <property type="match status" value="1"/>
</dbReference>
<dbReference type="AlphaFoldDB" id="A0A8J3YNQ9"/>
<dbReference type="InterPro" id="IPR003018">
    <property type="entry name" value="GAF"/>
</dbReference>
<keyword evidence="5" id="KW-0547">Nucleotide-binding</keyword>
<evidence type="ECO:0000256" key="3">
    <source>
        <dbReference type="ARBA" id="ARBA00022679"/>
    </source>
</evidence>
<dbReference type="Gene3D" id="3.30.565.10">
    <property type="entry name" value="Histidine kinase-like ATPase, C-terminal domain"/>
    <property type="match status" value="1"/>
</dbReference>
<dbReference type="Gene3D" id="3.30.450.20">
    <property type="entry name" value="PAS domain"/>
    <property type="match status" value="2"/>
</dbReference>
<evidence type="ECO:0000259" key="17">
    <source>
        <dbReference type="SMART" id="SM00331"/>
    </source>
</evidence>
<evidence type="ECO:0000256" key="1">
    <source>
        <dbReference type="ARBA" id="ARBA00013081"/>
    </source>
</evidence>
<dbReference type="InterPro" id="IPR035965">
    <property type="entry name" value="PAS-like_dom_sf"/>
</dbReference>
<dbReference type="GO" id="GO:0016301">
    <property type="term" value="F:kinase activity"/>
    <property type="evidence" value="ECO:0007669"/>
    <property type="project" value="UniProtKB-KW"/>
</dbReference>
<comment type="catalytic activity">
    <reaction evidence="12">
        <text>O-phospho-L-seryl-[protein] + H2O = L-seryl-[protein] + phosphate</text>
        <dbReference type="Rhea" id="RHEA:20629"/>
        <dbReference type="Rhea" id="RHEA-COMP:9863"/>
        <dbReference type="Rhea" id="RHEA-COMP:11604"/>
        <dbReference type="ChEBI" id="CHEBI:15377"/>
        <dbReference type="ChEBI" id="CHEBI:29999"/>
        <dbReference type="ChEBI" id="CHEBI:43474"/>
        <dbReference type="ChEBI" id="CHEBI:83421"/>
        <dbReference type="EC" id="3.1.3.16"/>
    </reaction>
</comment>
<keyword evidence="11" id="KW-0464">Manganese</keyword>
<evidence type="ECO:0000256" key="10">
    <source>
        <dbReference type="ARBA" id="ARBA00022912"/>
    </source>
</evidence>
<dbReference type="InterPro" id="IPR003594">
    <property type="entry name" value="HATPase_dom"/>
</dbReference>
<proteinExistence type="predicted"/>
<evidence type="ECO:0000256" key="13">
    <source>
        <dbReference type="ARBA" id="ARBA00056274"/>
    </source>
</evidence>
<dbReference type="Pfam" id="PF13581">
    <property type="entry name" value="HATPase_c_2"/>
    <property type="match status" value="1"/>
</dbReference>
<keyword evidence="10" id="KW-0904">Protein phosphatase</keyword>
<dbReference type="InterPro" id="IPR013656">
    <property type="entry name" value="PAS_4"/>
</dbReference>
<evidence type="ECO:0000313" key="19">
    <source>
        <dbReference type="Proteomes" id="UP000619260"/>
    </source>
</evidence>
<reference evidence="18" key="1">
    <citation type="submission" date="2021-01" db="EMBL/GenBank/DDBJ databases">
        <title>Whole genome shotgun sequence of Virgisporangium aliadipatigenens NBRC 105644.</title>
        <authorList>
            <person name="Komaki H."/>
            <person name="Tamura T."/>
        </authorList>
    </citation>
    <scope>NUCLEOTIDE SEQUENCE</scope>
    <source>
        <strain evidence="18">NBRC 105644</strain>
    </source>
</reference>
<keyword evidence="7" id="KW-0378">Hydrolase</keyword>
<dbReference type="FunFam" id="3.60.40.10:FF:000005">
    <property type="entry name" value="Serine/threonine protein phosphatase"/>
    <property type="match status" value="1"/>
</dbReference>
<keyword evidence="8" id="KW-0067">ATP-binding</keyword>
<dbReference type="GO" id="GO:0005524">
    <property type="term" value="F:ATP binding"/>
    <property type="evidence" value="ECO:0007669"/>
    <property type="project" value="UniProtKB-KW"/>
</dbReference>
<keyword evidence="19" id="KW-1185">Reference proteome</keyword>
<evidence type="ECO:0000256" key="15">
    <source>
        <dbReference type="ARBA" id="ARBA00081350"/>
    </source>
</evidence>
<dbReference type="Gene3D" id="3.30.450.40">
    <property type="match status" value="1"/>
</dbReference>
<evidence type="ECO:0000256" key="6">
    <source>
        <dbReference type="ARBA" id="ARBA00022777"/>
    </source>
</evidence>
<evidence type="ECO:0000256" key="7">
    <source>
        <dbReference type="ARBA" id="ARBA00022801"/>
    </source>
</evidence>
<dbReference type="PANTHER" id="PTHR43156:SF2">
    <property type="entry name" value="STAGE II SPORULATION PROTEIN E"/>
    <property type="match status" value="1"/>
</dbReference>
<evidence type="ECO:0000256" key="11">
    <source>
        <dbReference type="ARBA" id="ARBA00023211"/>
    </source>
</evidence>
<dbReference type="Gene3D" id="3.60.40.10">
    <property type="entry name" value="PPM-type phosphatase domain"/>
    <property type="match status" value="1"/>
</dbReference>
<dbReference type="PANTHER" id="PTHR43156">
    <property type="entry name" value="STAGE II SPORULATION PROTEIN E-RELATED"/>
    <property type="match status" value="1"/>
</dbReference>
<keyword evidence="2" id="KW-0597">Phosphoprotein</keyword>
<evidence type="ECO:0000313" key="18">
    <source>
        <dbReference type="EMBL" id="GIJ48929.1"/>
    </source>
</evidence>
<keyword evidence="6" id="KW-0418">Kinase</keyword>
<dbReference type="SUPFAM" id="SSF55785">
    <property type="entry name" value="PYP-like sensor domain (PAS domain)"/>
    <property type="match status" value="1"/>
</dbReference>
<dbReference type="InterPro" id="IPR052016">
    <property type="entry name" value="Bact_Sigma-Reg"/>
</dbReference>
<feature type="domain" description="PPM-type phosphatase" evidence="17">
    <location>
        <begin position="458"/>
        <end position="669"/>
    </location>
</feature>
<evidence type="ECO:0000256" key="2">
    <source>
        <dbReference type="ARBA" id="ARBA00022553"/>
    </source>
</evidence>
<dbReference type="InterPro" id="IPR036457">
    <property type="entry name" value="PPM-type-like_dom_sf"/>
</dbReference>
<dbReference type="InterPro" id="IPR036890">
    <property type="entry name" value="HATPase_C_sf"/>
</dbReference>
<comment type="function">
    <text evidence="13">Primarily acts as an independent SigF regulator that is sensitive to the osmosensory signal, mediating the cross talk of PknD with the SigF regulon. Possesses both phosphatase and kinase activities. The kinase domain functions as a classic anti-sigma factor-like kinase to phosphorylate the anti-anti-sigma factor domain at the canonical regulatory site, and the phosphatase domain antagonizes this activity.</text>
</comment>
<dbReference type="EMBL" id="BOPF01000023">
    <property type="protein sequence ID" value="GIJ48929.1"/>
    <property type="molecule type" value="Genomic_DNA"/>
</dbReference>
<dbReference type="Pfam" id="PF13185">
    <property type="entry name" value="GAF_2"/>
    <property type="match status" value="1"/>
</dbReference>
<evidence type="ECO:0000256" key="4">
    <source>
        <dbReference type="ARBA" id="ARBA00022723"/>
    </source>
</evidence>
<dbReference type="SUPFAM" id="SSF55874">
    <property type="entry name" value="ATPase domain of HSP90 chaperone/DNA topoisomerase II/histidine kinase"/>
    <property type="match status" value="1"/>
</dbReference>
<protein>
    <recommendedName>
        <fullName evidence="1">protein-serine/threonine phosphatase</fullName>
        <ecNumber evidence="1">3.1.3.16</ecNumber>
    </recommendedName>
    <alternativeName>
        <fullName evidence="15">Protein-serine/threonine phosphatase</fullName>
    </alternativeName>
    <alternativeName>
        <fullName evidence="14">Serine/threonine-protein kinase</fullName>
    </alternativeName>
</protein>
<evidence type="ECO:0000256" key="5">
    <source>
        <dbReference type="ARBA" id="ARBA00022741"/>
    </source>
</evidence>
<keyword evidence="3" id="KW-0808">Transferase</keyword>
<dbReference type="GO" id="GO:0004722">
    <property type="term" value="F:protein serine/threonine phosphatase activity"/>
    <property type="evidence" value="ECO:0007669"/>
    <property type="project" value="UniProtKB-EC"/>
</dbReference>
<evidence type="ECO:0000256" key="9">
    <source>
        <dbReference type="ARBA" id="ARBA00022842"/>
    </source>
</evidence>
<comment type="caution">
    <text evidence="18">The sequence shown here is derived from an EMBL/GenBank/DDBJ whole genome shotgun (WGS) entry which is preliminary data.</text>
</comment>
<dbReference type="SMART" id="SM00065">
    <property type="entry name" value="GAF"/>
    <property type="match status" value="1"/>
</dbReference>
<evidence type="ECO:0000256" key="8">
    <source>
        <dbReference type="ARBA" id="ARBA00022840"/>
    </source>
</evidence>
<evidence type="ECO:0000256" key="14">
    <source>
        <dbReference type="ARBA" id="ARBA00075117"/>
    </source>
</evidence>
<dbReference type="Proteomes" id="UP000619260">
    <property type="component" value="Unassembled WGS sequence"/>
</dbReference>
<evidence type="ECO:0000259" key="16">
    <source>
        <dbReference type="SMART" id="SM00065"/>
    </source>
</evidence>
<dbReference type="SUPFAM" id="SSF55781">
    <property type="entry name" value="GAF domain-like"/>
    <property type="match status" value="1"/>
</dbReference>
<dbReference type="InterPro" id="IPR001932">
    <property type="entry name" value="PPM-type_phosphatase-like_dom"/>
</dbReference>